<evidence type="ECO:0000256" key="3">
    <source>
        <dbReference type="ARBA" id="ARBA00022989"/>
    </source>
</evidence>
<dbReference type="GO" id="GO:0005261">
    <property type="term" value="F:monoatomic cation channel activity"/>
    <property type="evidence" value="ECO:0007669"/>
    <property type="project" value="TreeGrafter"/>
</dbReference>
<feature type="transmembrane region" description="Helical" evidence="5">
    <location>
        <begin position="1203"/>
        <end position="1223"/>
    </location>
</feature>
<keyword evidence="8" id="KW-1185">Reference proteome</keyword>
<reference evidence="7 8" key="1">
    <citation type="submission" date="2020-08" db="EMBL/GenBank/DDBJ databases">
        <authorList>
            <person name="Hejnol A."/>
        </authorList>
    </citation>
    <scope>NUCLEOTIDE SEQUENCE [LARGE SCALE GENOMIC DNA]</scope>
</reference>
<sequence length="1297" mass="151615">MATSFNYQIELQSLKRYLDDNNFEYESCCYIGNFPDPKRFISGEFIKFVEVVFPANTILIVEDEHLFSLITELIMSEKLDFTVTLIEKRDFVQFMKNCQKFFLMNCIKQKQNLFTYVFLVENIDENLEQLKIWYFNKALLKSKYNNQRNSTIFYFGKEIDVINMLNTLENDIINCASEFTNRLCEDEVIASLERQNLQKRRNIKDFAVDHLKDCLLNHVISSDFHNTTLEKELKLDFTNTVFLNHFTKELLNTKRRYFSKCKASFLECLMDPNQKLSDTIRQKYVDYFNSFFMQKLNFVKHATVNKKSIFFLDDESIKDELDSIFSEEILSLCSNMENNLRQSNISSLKKFVTDVSSQNLVKNELNDEDEPALSTNVAVGNDFAEDKTKGQLLSFTFLTVVQENDFLIYLKEKYLTIVRDLLCKVNQQIKEEQIQEFSQRMTKILQDYQLDKFTIDSCIKQLQDIMKNEEKFENINDYNKKVKESFTNELLIIPEIESFMDTIKREDPIKHNLETELVRTEKDLIEHLGLEEVDAKDFLGNISKSVRSRPSSTISFVGKASTYKQFSFNVTLLNQILNISNEDNDDSKVIYRKVSAIFKEQIKYLKNKLQDLEISNSGQILLSKFFLIFLLRNEIYFFKEDDLNRLSYSTSCITRIRYGDNSNDEYSSLPNNDNKFKKVIQKDLDFHGENYLEQLNSKLPEWFSILFEVDSDKSLFSNLKNIDYYLYKIDDVKLIILKIMDHTLGHDTGIFYQPFEDPVWDLIIFGTLTCNTDLINCLIGEVNPISACLIISIVYKNLAHYCGSIKSDMNLAYEEKFTALHEEYSKLANTIFSELYDREHFEAYITISSTPVFSRKTMYKDFDDESKTETDTVINLAAEHNLSHILVERRLVPFLNSSWQGSEGRYLISKIILRAFFTLIIMAHIGYYVIIQITFELNKDLFEFSSFLCMILYALGFIVDEIQDVYAIILKSLDYHLKFKKNIRKLQKVKYNIFNKVAKDVWKSYFKNGWNVIDYSCIIAFLISILLKLLIETNYSIATRLSFGITAILLSLKFLQFLTIFKSFGYLIVAMILMVKDILLFVTIFPMFVFSFGIAYFGFMKVVYDERPFNEVMGELSFLEFWVVVGEMNTDKVNEDVAAVKKVAPFSSLGNVLHGVYAIVTNILLLNILIAKFASSYIKAEEKAVNLWAAEIVQRIYEYKQKFFLPPPLNIFGLLFLAIRNAIFCRGSQVAPSKYVNGITKDICREVVQEVVLKKNNELNNREKKSILTEAYIFESTIRWKSENSQLVKILKEISQL</sequence>
<dbReference type="InterPro" id="IPR005821">
    <property type="entry name" value="Ion_trans_dom"/>
</dbReference>
<accession>A0A7I8VCW5</accession>
<feature type="transmembrane region" description="Helical" evidence="5">
    <location>
        <begin position="1012"/>
        <end position="1031"/>
    </location>
</feature>
<dbReference type="Proteomes" id="UP000549394">
    <property type="component" value="Unassembled WGS sequence"/>
</dbReference>
<dbReference type="Pfam" id="PF00520">
    <property type="entry name" value="Ion_trans"/>
    <property type="match status" value="1"/>
</dbReference>
<feature type="transmembrane region" description="Helical" evidence="5">
    <location>
        <begin position="911"/>
        <end position="935"/>
    </location>
</feature>
<dbReference type="InterPro" id="IPR050927">
    <property type="entry name" value="TRPM"/>
</dbReference>
<dbReference type="OrthoDB" id="9994106at2759"/>
<evidence type="ECO:0000313" key="8">
    <source>
        <dbReference type="Proteomes" id="UP000549394"/>
    </source>
</evidence>
<comment type="caution">
    <text evidence="7">The sequence shown here is derived from an EMBL/GenBank/DDBJ whole genome shotgun (WGS) entry which is preliminary data.</text>
</comment>
<comment type="subcellular location">
    <subcellularLocation>
        <location evidence="1">Membrane</location>
        <topology evidence="1">Multi-pass membrane protein</topology>
    </subcellularLocation>
</comment>
<dbReference type="PANTHER" id="PTHR13800">
    <property type="entry name" value="TRANSIENT RECEPTOR POTENTIAL CATION CHANNEL, SUBFAMILY M, MEMBER 6"/>
    <property type="match status" value="1"/>
</dbReference>
<feature type="transmembrane region" description="Helical" evidence="5">
    <location>
        <begin position="1155"/>
        <end position="1174"/>
    </location>
</feature>
<proteinExistence type="predicted"/>
<keyword evidence="4 5" id="KW-0472">Membrane</keyword>
<dbReference type="PANTHER" id="PTHR13800:SF1">
    <property type="entry name" value="TRANSIENT RECEPTOR POTENTIAL CATION CHANNEL TRPM"/>
    <property type="match status" value="1"/>
</dbReference>
<evidence type="ECO:0000256" key="4">
    <source>
        <dbReference type="ARBA" id="ARBA00023136"/>
    </source>
</evidence>
<evidence type="ECO:0000256" key="1">
    <source>
        <dbReference type="ARBA" id="ARBA00004141"/>
    </source>
</evidence>
<feature type="transmembrane region" description="Helical" evidence="5">
    <location>
        <begin position="1078"/>
        <end position="1099"/>
    </location>
</feature>
<evidence type="ECO:0000256" key="5">
    <source>
        <dbReference type="SAM" id="Phobius"/>
    </source>
</evidence>
<feature type="domain" description="Ion transport" evidence="6">
    <location>
        <begin position="917"/>
        <end position="1183"/>
    </location>
</feature>
<evidence type="ECO:0000256" key="2">
    <source>
        <dbReference type="ARBA" id="ARBA00022692"/>
    </source>
</evidence>
<protein>
    <submittedName>
        <fullName evidence="7">DgyrCDS3203</fullName>
    </submittedName>
</protein>
<name>A0A7I8VCW5_9ANNE</name>
<organism evidence="7 8">
    <name type="scientific">Dimorphilus gyrociliatus</name>
    <dbReference type="NCBI Taxonomy" id="2664684"/>
    <lineage>
        <taxon>Eukaryota</taxon>
        <taxon>Metazoa</taxon>
        <taxon>Spiralia</taxon>
        <taxon>Lophotrochozoa</taxon>
        <taxon>Annelida</taxon>
        <taxon>Polychaeta</taxon>
        <taxon>Polychaeta incertae sedis</taxon>
        <taxon>Dinophilidae</taxon>
        <taxon>Dimorphilus</taxon>
    </lineage>
</organism>
<keyword evidence="2 5" id="KW-0812">Transmembrane</keyword>
<evidence type="ECO:0000313" key="7">
    <source>
        <dbReference type="EMBL" id="CAD5114052.1"/>
    </source>
</evidence>
<dbReference type="GO" id="GO:0005886">
    <property type="term" value="C:plasma membrane"/>
    <property type="evidence" value="ECO:0007669"/>
    <property type="project" value="TreeGrafter"/>
</dbReference>
<keyword evidence="3 5" id="KW-1133">Transmembrane helix</keyword>
<dbReference type="GO" id="GO:0030001">
    <property type="term" value="P:metal ion transport"/>
    <property type="evidence" value="ECO:0007669"/>
    <property type="project" value="TreeGrafter"/>
</dbReference>
<feature type="transmembrane region" description="Helical" evidence="5">
    <location>
        <begin position="941"/>
        <end position="959"/>
    </location>
</feature>
<evidence type="ECO:0000259" key="6">
    <source>
        <dbReference type="Pfam" id="PF00520"/>
    </source>
</evidence>
<gene>
    <name evidence="7" type="ORF">DGYR_LOCUS2943</name>
</gene>
<dbReference type="EMBL" id="CAJFCJ010000005">
    <property type="protein sequence ID" value="CAD5114052.1"/>
    <property type="molecule type" value="Genomic_DNA"/>
</dbReference>